<dbReference type="PROSITE" id="PS51096">
    <property type="entry name" value="PTS_EIIA_TYPE_4"/>
    <property type="match status" value="1"/>
</dbReference>
<keyword evidence="1" id="KW-0808">Transferase</keyword>
<sequence length="134" mass="14363">MRVGLLIITHRRIGSETLAAAERALGICPLQTRCLEVFNEDDRDELIARARRLLEELDSGAGVLILTDAYGATPSNIAVEAAAGRTSRVVSGINLPMLLCVFNYPSRWLAALAESAARGGRAGVVHIGQEEPKP</sequence>
<comment type="caution">
    <text evidence="3">The sequence shown here is derived from an EMBL/GenBank/DDBJ whole genome shotgun (WGS) entry which is preliminary data.</text>
</comment>
<name>A0ABS1E5Y3_9GAMM</name>
<dbReference type="RefSeq" id="WP_200257798.1">
    <property type="nucleotide sequence ID" value="NZ_NRSH01000049.1"/>
</dbReference>
<dbReference type="InterPro" id="IPR004701">
    <property type="entry name" value="PTS_EIIA_man-typ"/>
</dbReference>
<evidence type="ECO:0000259" key="2">
    <source>
        <dbReference type="PROSITE" id="PS51096"/>
    </source>
</evidence>
<dbReference type="Gene3D" id="3.40.50.510">
    <property type="entry name" value="Phosphotransferase system, mannose-type IIA component"/>
    <property type="match status" value="1"/>
</dbReference>
<organism evidence="3 4">
    <name type="scientific">Halorhodospira neutriphila</name>
    <dbReference type="NCBI Taxonomy" id="168379"/>
    <lineage>
        <taxon>Bacteria</taxon>
        <taxon>Pseudomonadati</taxon>
        <taxon>Pseudomonadota</taxon>
        <taxon>Gammaproteobacteria</taxon>
        <taxon>Chromatiales</taxon>
        <taxon>Ectothiorhodospiraceae</taxon>
        <taxon>Halorhodospira</taxon>
    </lineage>
</organism>
<accession>A0ABS1E5Y3</accession>
<evidence type="ECO:0000313" key="4">
    <source>
        <dbReference type="Proteomes" id="UP000738126"/>
    </source>
</evidence>
<dbReference type="Proteomes" id="UP000738126">
    <property type="component" value="Unassembled WGS sequence"/>
</dbReference>
<reference evidence="3 4" key="1">
    <citation type="journal article" date="2020" name="Microorganisms">
        <title>Osmotic Adaptation and Compatible Solute Biosynthesis of Phototrophic Bacteria as Revealed from Genome Analyses.</title>
        <authorList>
            <person name="Imhoff J.F."/>
            <person name="Rahn T."/>
            <person name="Kunzel S."/>
            <person name="Keller A."/>
            <person name="Neulinger S.C."/>
        </authorList>
    </citation>
    <scope>NUCLEOTIDE SEQUENCE [LARGE SCALE GENOMIC DNA]</scope>
    <source>
        <strain evidence="3 4">DSM 15116</strain>
    </source>
</reference>
<dbReference type="EMBL" id="NRSH01000049">
    <property type="protein sequence ID" value="MBK1726537.1"/>
    <property type="molecule type" value="Genomic_DNA"/>
</dbReference>
<keyword evidence="4" id="KW-1185">Reference proteome</keyword>
<dbReference type="PANTHER" id="PTHR33799">
    <property type="entry name" value="PTS PERMEASE-RELATED-RELATED"/>
    <property type="match status" value="1"/>
</dbReference>
<dbReference type="SUPFAM" id="SSF53062">
    <property type="entry name" value="PTS system fructose IIA component-like"/>
    <property type="match status" value="1"/>
</dbReference>
<gene>
    <name evidence="3" type="ORF">CKO13_05770</name>
</gene>
<evidence type="ECO:0000313" key="3">
    <source>
        <dbReference type="EMBL" id="MBK1726537.1"/>
    </source>
</evidence>
<feature type="domain" description="PTS EIIA type-4" evidence="2">
    <location>
        <begin position="2"/>
        <end position="124"/>
    </location>
</feature>
<dbReference type="InterPro" id="IPR036662">
    <property type="entry name" value="PTS_EIIA_man-typ_sf"/>
</dbReference>
<evidence type="ECO:0000256" key="1">
    <source>
        <dbReference type="ARBA" id="ARBA00022679"/>
    </source>
</evidence>
<dbReference type="InterPro" id="IPR051471">
    <property type="entry name" value="Bacterial_PTS_sugar_comp"/>
</dbReference>
<dbReference type="Pfam" id="PF03610">
    <property type="entry name" value="EIIA-man"/>
    <property type="match status" value="1"/>
</dbReference>
<protein>
    <recommendedName>
        <fullName evidence="2">PTS EIIA type-4 domain-containing protein</fullName>
    </recommendedName>
</protein>
<dbReference type="PANTHER" id="PTHR33799:SF1">
    <property type="entry name" value="PTS SYSTEM MANNOSE-SPECIFIC EIIAB COMPONENT-RELATED"/>
    <property type="match status" value="1"/>
</dbReference>
<proteinExistence type="predicted"/>